<dbReference type="RefSeq" id="WP_378966537.1">
    <property type="nucleotide sequence ID" value="NZ_JBHTBJ010000006.1"/>
</dbReference>
<protein>
    <submittedName>
        <fullName evidence="4">GNAT family N-acetyltransferase</fullName>
    </submittedName>
</protein>
<dbReference type="Pfam" id="PF00583">
    <property type="entry name" value="Acetyltransf_1"/>
    <property type="match status" value="1"/>
</dbReference>
<keyword evidence="1" id="KW-0808">Transferase</keyword>
<gene>
    <name evidence="4" type="ORF">ACFQS1_10955</name>
</gene>
<dbReference type="PROSITE" id="PS51186">
    <property type="entry name" value="GNAT"/>
    <property type="match status" value="1"/>
</dbReference>
<name>A0ABW2HPS2_9ACTN</name>
<keyword evidence="5" id="KW-1185">Reference proteome</keyword>
<evidence type="ECO:0000313" key="5">
    <source>
        <dbReference type="Proteomes" id="UP001596548"/>
    </source>
</evidence>
<reference evidence="5" key="1">
    <citation type="journal article" date="2019" name="Int. J. Syst. Evol. Microbiol.">
        <title>The Global Catalogue of Microorganisms (GCM) 10K type strain sequencing project: providing services to taxonomists for standard genome sequencing and annotation.</title>
        <authorList>
            <consortium name="The Broad Institute Genomics Platform"/>
            <consortium name="The Broad Institute Genome Sequencing Center for Infectious Disease"/>
            <person name="Wu L."/>
            <person name="Ma J."/>
        </authorList>
    </citation>
    <scope>NUCLEOTIDE SEQUENCE [LARGE SCALE GENOMIC DNA]</scope>
    <source>
        <strain evidence="5">XZYJT-10</strain>
    </source>
</reference>
<organism evidence="4 5">
    <name type="scientific">Paractinoplanes rhizophilus</name>
    <dbReference type="NCBI Taxonomy" id="1416877"/>
    <lineage>
        <taxon>Bacteria</taxon>
        <taxon>Bacillati</taxon>
        <taxon>Actinomycetota</taxon>
        <taxon>Actinomycetes</taxon>
        <taxon>Micromonosporales</taxon>
        <taxon>Micromonosporaceae</taxon>
        <taxon>Paractinoplanes</taxon>
    </lineage>
</organism>
<evidence type="ECO:0000256" key="1">
    <source>
        <dbReference type="ARBA" id="ARBA00022679"/>
    </source>
</evidence>
<dbReference type="InterPro" id="IPR050832">
    <property type="entry name" value="Bact_Acetyltransf"/>
</dbReference>
<evidence type="ECO:0000259" key="3">
    <source>
        <dbReference type="PROSITE" id="PS51186"/>
    </source>
</evidence>
<dbReference type="InterPro" id="IPR016181">
    <property type="entry name" value="Acyl_CoA_acyltransferase"/>
</dbReference>
<evidence type="ECO:0000313" key="4">
    <source>
        <dbReference type="EMBL" id="MFC7274500.1"/>
    </source>
</evidence>
<dbReference type="PANTHER" id="PTHR43877">
    <property type="entry name" value="AMINOALKYLPHOSPHONATE N-ACETYLTRANSFERASE-RELATED-RELATED"/>
    <property type="match status" value="1"/>
</dbReference>
<dbReference type="SUPFAM" id="SSF55729">
    <property type="entry name" value="Acyl-CoA N-acyltransferases (Nat)"/>
    <property type="match status" value="1"/>
</dbReference>
<dbReference type="PANTHER" id="PTHR43877:SF1">
    <property type="entry name" value="ACETYLTRANSFERASE"/>
    <property type="match status" value="1"/>
</dbReference>
<evidence type="ECO:0000256" key="2">
    <source>
        <dbReference type="ARBA" id="ARBA00023315"/>
    </source>
</evidence>
<accession>A0ABW2HPS2</accession>
<sequence>MTVEIKALVDPSGSPSWRRLAWVASGGDGRPQGTAFLRIPSDDGAADLQVHVHPAERRAGVGTRLLDAALAATAGPVLTEPVEEGSPGDHFCAARGLRLVLRLTYTRLALDAAPTRPGEPVPGYRLIHWVGDTPPELVETFVRAHHAMDDMPMDDAAYVPQPWDADHLRFVTKAVADRGEFLCVTAALTTEGEIAAFTELVVAADGGGDAQHYGTGVLPEHRGRGLARWMKAEQIGWVRSRFPAVTGLLADTADSNTAMRRVNESLGYRPTHRSLLYQHTPA</sequence>
<dbReference type="Proteomes" id="UP001596548">
    <property type="component" value="Unassembled WGS sequence"/>
</dbReference>
<dbReference type="InterPro" id="IPR000182">
    <property type="entry name" value="GNAT_dom"/>
</dbReference>
<dbReference type="CDD" id="cd04301">
    <property type="entry name" value="NAT_SF"/>
    <property type="match status" value="1"/>
</dbReference>
<comment type="caution">
    <text evidence="4">The sequence shown here is derived from an EMBL/GenBank/DDBJ whole genome shotgun (WGS) entry which is preliminary data.</text>
</comment>
<feature type="domain" description="N-acetyltransferase" evidence="3">
    <location>
        <begin position="138"/>
        <end position="282"/>
    </location>
</feature>
<dbReference type="EMBL" id="JBHTBJ010000006">
    <property type="protein sequence ID" value="MFC7274500.1"/>
    <property type="molecule type" value="Genomic_DNA"/>
</dbReference>
<proteinExistence type="predicted"/>
<dbReference type="Gene3D" id="3.40.630.30">
    <property type="match status" value="1"/>
</dbReference>
<keyword evidence="2" id="KW-0012">Acyltransferase</keyword>